<keyword evidence="2 4" id="KW-0560">Oxidoreductase</keyword>
<dbReference type="Pfam" id="PF00171">
    <property type="entry name" value="Aldedh"/>
    <property type="match status" value="1"/>
</dbReference>
<gene>
    <name evidence="6" type="ORF">EDF87_104174</name>
</gene>
<dbReference type="Gene3D" id="3.40.605.10">
    <property type="entry name" value="Aldehyde Dehydrogenase, Chain A, domain 1"/>
    <property type="match status" value="1"/>
</dbReference>
<dbReference type="GO" id="GO:0016620">
    <property type="term" value="F:oxidoreductase activity, acting on the aldehyde or oxo group of donors, NAD or NADP as acceptor"/>
    <property type="evidence" value="ECO:0007669"/>
    <property type="project" value="InterPro"/>
</dbReference>
<dbReference type="InterPro" id="IPR016163">
    <property type="entry name" value="Ald_DH_C"/>
</dbReference>
<proteinExistence type="inferred from homology"/>
<comment type="similarity">
    <text evidence="1 4">Belongs to the aldehyde dehydrogenase family.</text>
</comment>
<dbReference type="AlphaFoldDB" id="A0A4R7VK28"/>
<comment type="caution">
    <text evidence="6">The sequence shown here is derived from an EMBL/GenBank/DDBJ whole genome shotgun (WGS) entry which is preliminary data.</text>
</comment>
<dbReference type="Gene3D" id="3.40.309.10">
    <property type="entry name" value="Aldehyde Dehydrogenase, Chain A, domain 2"/>
    <property type="match status" value="1"/>
</dbReference>
<sequence>MPAQNFIDLSHSSITAEAKEFLNKPHRLYIGGEWVESQSGERRKVFDPATGLAISEVADGSQADVEKAVIAARKSFDSGAWRKLSGSEKSKVLWRIGELIDKYSHELAELEVLDEGSPYGVVKNAYVRNSAEHFRYYAGWCTKLNGLSVPVGLPGEWHAYTTHEPVGVVGQIIPWNVPLLMAAWKLAPALAAGCSIVLKPAEDTPLTALRLATICEEAGLPPGTLNVITGDGRCGAALVQSPLVDKISFTGSTATGKAIAASAASSLKRVTLELGGKSPVFVFPDADLETAIPGVAQAVMLNSGQACTAGSRLYIHEDVYEDVIHGVAEFISALKLGHGLNSATDLGPLISQRQLTRVSDLVRAGVNEGAKVLCGATEAGGDGFFYRPTLLSDVKPGMTIYREEIFGPVISAMKISNQSLDDLAREANNTEYGLAASIWTQNVSRAHALAARIRAGIIWVNSHNQIDPSLPFGGFKHSGIGREMGLSGIEHYTETKSIAVLLKN</sequence>
<dbReference type="PANTHER" id="PTHR11699">
    <property type="entry name" value="ALDEHYDE DEHYDROGENASE-RELATED"/>
    <property type="match status" value="1"/>
</dbReference>
<protein>
    <submittedName>
        <fullName evidence="6">Phenylacetaldehyde dehydrogenase</fullName>
    </submittedName>
</protein>
<accession>A0A4R7VK28</accession>
<feature type="active site" evidence="3">
    <location>
        <position position="273"/>
    </location>
</feature>
<dbReference type="InterPro" id="IPR016161">
    <property type="entry name" value="Ald_DH/histidinol_DH"/>
</dbReference>
<evidence type="ECO:0000313" key="7">
    <source>
        <dbReference type="Proteomes" id="UP000295804"/>
    </source>
</evidence>
<dbReference type="Proteomes" id="UP000295804">
    <property type="component" value="Unassembled WGS sequence"/>
</dbReference>
<evidence type="ECO:0000256" key="1">
    <source>
        <dbReference type="ARBA" id="ARBA00009986"/>
    </source>
</evidence>
<dbReference type="InterPro" id="IPR016162">
    <property type="entry name" value="Ald_DH_N"/>
</dbReference>
<dbReference type="FunFam" id="3.40.309.10:FF:000009">
    <property type="entry name" value="Aldehyde dehydrogenase A"/>
    <property type="match status" value="1"/>
</dbReference>
<dbReference type="FunFam" id="3.40.605.10:FF:000007">
    <property type="entry name" value="NAD/NADP-dependent betaine aldehyde dehydrogenase"/>
    <property type="match status" value="1"/>
</dbReference>
<dbReference type="InterPro" id="IPR015590">
    <property type="entry name" value="Aldehyde_DH_dom"/>
</dbReference>
<evidence type="ECO:0000256" key="3">
    <source>
        <dbReference type="PROSITE-ProRule" id="PRU10007"/>
    </source>
</evidence>
<dbReference type="InterPro" id="IPR029510">
    <property type="entry name" value="Ald_DH_CS_GLU"/>
</dbReference>
<evidence type="ECO:0000256" key="4">
    <source>
        <dbReference type="RuleBase" id="RU003345"/>
    </source>
</evidence>
<feature type="domain" description="Aldehyde dehydrogenase" evidence="5">
    <location>
        <begin position="34"/>
        <end position="498"/>
    </location>
</feature>
<reference evidence="6 7" key="1">
    <citation type="submission" date="2019-03" db="EMBL/GenBank/DDBJ databases">
        <title>Genomic analyses of the natural microbiome of Caenorhabditis elegans.</title>
        <authorList>
            <person name="Samuel B."/>
        </authorList>
    </citation>
    <scope>NUCLEOTIDE SEQUENCE [LARGE SCALE GENOMIC DNA]</scope>
    <source>
        <strain evidence="6 7">BIGb0525</strain>
    </source>
</reference>
<dbReference type="EMBL" id="SOCQ01000004">
    <property type="protein sequence ID" value="TDV49528.1"/>
    <property type="molecule type" value="Genomic_DNA"/>
</dbReference>
<evidence type="ECO:0000259" key="5">
    <source>
        <dbReference type="Pfam" id="PF00171"/>
    </source>
</evidence>
<evidence type="ECO:0000256" key="2">
    <source>
        <dbReference type="ARBA" id="ARBA00023002"/>
    </source>
</evidence>
<dbReference type="PROSITE" id="PS00687">
    <property type="entry name" value="ALDEHYDE_DEHYDR_GLU"/>
    <property type="match status" value="1"/>
</dbReference>
<name>A0A4R7VK28_9PSED</name>
<dbReference type="RefSeq" id="WP_134175445.1">
    <property type="nucleotide sequence ID" value="NZ_JBIUWL010000001.1"/>
</dbReference>
<organism evidence="6 7">
    <name type="scientific">Pseudomonas helmanticensis</name>
    <dbReference type="NCBI Taxonomy" id="1471381"/>
    <lineage>
        <taxon>Bacteria</taxon>
        <taxon>Pseudomonadati</taxon>
        <taxon>Pseudomonadota</taxon>
        <taxon>Gammaproteobacteria</taxon>
        <taxon>Pseudomonadales</taxon>
        <taxon>Pseudomonadaceae</taxon>
        <taxon>Pseudomonas</taxon>
    </lineage>
</organism>
<evidence type="ECO:0000313" key="6">
    <source>
        <dbReference type="EMBL" id="TDV49528.1"/>
    </source>
</evidence>
<dbReference type="SUPFAM" id="SSF53720">
    <property type="entry name" value="ALDH-like"/>
    <property type="match status" value="1"/>
</dbReference>